<feature type="compositionally biased region" description="Basic residues" evidence="1">
    <location>
        <begin position="55"/>
        <end position="68"/>
    </location>
</feature>
<dbReference type="EMBL" id="JAHLJV010000009">
    <property type="protein sequence ID" value="KAK1597157.1"/>
    <property type="molecule type" value="Genomic_DNA"/>
</dbReference>
<evidence type="ECO:0000313" key="2">
    <source>
        <dbReference type="EMBL" id="KAK1597157.1"/>
    </source>
</evidence>
<dbReference type="GeneID" id="85441235"/>
<protein>
    <submittedName>
        <fullName evidence="2">Uncharacterized protein</fullName>
    </submittedName>
</protein>
<feature type="region of interest" description="Disordered" evidence="1">
    <location>
        <begin position="1"/>
        <end position="26"/>
    </location>
</feature>
<accession>A0AAD8Q7D1</accession>
<gene>
    <name evidence="2" type="ORF">LY79DRAFT_542336</name>
</gene>
<name>A0AAD8Q7D1_9PEZI</name>
<dbReference type="Proteomes" id="UP001230504">
    <property type="component" value="Unassembled WGS sequence"/>
</dbReference>
<evidence type="ECO:0000313" key="3">
    <source>
        <dbReference type="Proteomes" id="UP001230504"/>
    </source>
</evidence>
<reference evidence="2" key="1">
    <citation type="submission" date="2021-06" db="EMBL/GenBank/DDBJ databases">
        <title>Comparative genomics, transcriptomics and evolutionary studies reveal genomic signatures of adaptation to plant cell wall in hemibiotrophic fungi.</title>
        <authorList>
            <consortium name="DOE Joint Genome Institute"/>
            <person name="Baroncelli R."/>
            <person name="Diaz J.F."/>
            <person name="Benocci T."/>
            <person name="Peng M."/>
            <person name="Battaglia E."/>
            <person name="Haridas S."/>
            <person name="Andreopoulos W."/>
            <person name="Labutti K."/>
            <person name="Pangilinan J."/>
            <person name="Floch G.L."/>
            <person name="Makela M.R."/>
            <person name="Henrissat B."/>
            <person name="Grigoriev I.V."/>
            <person name="Crouch J.A."/>
            <person name="De Vries R.P."/>
            <person name="Sukno S.A."/>
            <person name="Thon M.R."/>
        </authorList>
    </citation>
    <scope>NUCLEOTIDE SEQUENCE</scope>
    <source>
        <strain evidence="2">CBS 125086</strain>
    </source>
</reference>
<dbReference type="AlphaFoldDB" id="A0AAD8Q7D1"/>
<evidence type="ECO:0000256" key="1">
    <source>
        <dbReference type="SAM" id="MobiDB-lite"/>
    </source>
</evidence>
<dbReference type="RefSeq" id="XP_060417971.1">
    <property type="nucleotide sequence ID" value="XM_060556995.1"/>
</dbReference>
<comment type="caution">
    <text evidence="2">The sequence shown here is derived from an EMBL/GenBank/DDBJ whole genome shotgun (WGS) entry which is preliminary data.</text>
</comment>
<feature type="region of interest" description="Disordered" evidence="1">
    <location>
        <begin position="48"/>
        <end position="88"/>
    </location>
</feature>
<keyword evidence="3" id="KW-1185">Reference proteome</keyword>
<proteinExistence type="predicted"/>
<organism evidence="2 3">
    <name type="scientific">Colletotrichum navitas</name>
    <dbReference type="NCBI Taxonomy" id="681940"/>
    <lineage>
        <taxon>Eukaryota</taxon>
        <taxon>Fungi</taxon>
        <taxon>Dikarya</taxon>
        <taxon>Ascomycota</taxon>
        <taxon>Pezizomycotina</taxon>
        <taxon>Sordariomycetes</taxon>
        <taxon>Hypocreomycetidae</taxon>
        <taxon>Glomerellales</taxon>
        <taxon>Glomerellaceae</taxon>
        <taxon>Colletotrichum</taxon>
        <taxon>Colletotrichum graminicola species complex</taxon>
    </lineage>
</organism>
<sequence length="88" mass="9546">MQGSIQLGDVPEGSAGGNNNKKGRLPYSQFPITEFTLSGSEWYLHNLAPPPGFRSRSRRGVPGVRRRGRGDAYDRTPSITTARVMGGV</sequence>